<proteinExistence type="predicted"/>
<keyword evidence="5" id="KW-1185">Reference proteome</keyword>
<dbReference type="InterPro" id="IPR011990">
    <property type="entry name" value="TPR-like_helical_dom_sf"/>
</dbReference>
<evidence type="ECO:0000259" key="3">
    <source>
        <dbReference type="Pfam" id="PF13191"/>
    </source>
</evidence>
<protein>
    <submittedName>
        <fullName evidence="4">AAA family ATPase</fullName>
    </submittedName>
</protein>
<sequence length="1234" mass="138156">MHTSASSDPSTSQLDISLLGNFQLKLDGHDIADKLKYRKAIYLLAYLAVASSRWIAREQLAELLWPDLPGAAALTNLRQVLNNLGKVINTSIGVEVIQSKRDSIAYFPDARVHVDIATLLNEWQADDPADLFCTWLTNSFEPKLSQLNHDFLERLELNVGTDLQSWINQMRKQLRERWRDLAARLCREQEQAGRIASAVAIANLLWEQDSLNENTASKLIRLLLSCGDFKRANFVLNTLEQNLLAAFGTRASASTRRLLQQDPMLAVVDHDLTGKKQTSIVSKAVTEIRWLTFAYVDFDLSRYAGTDEADAILHMDQLLCTAREKISLWGGACKQIFGQGFHASFGMHTEPEQAALRSIYAAQEIMLADDARQYLRIGICAGNVQCTVDEMRFLGTLPRIAQELCWSASAGEIVFDRILADQINSKLKNDVIQALAHNHYAHGIAKYRLARQLVSIGDQQEFPLVGRSEELQTIWRHWQLAKQAQPQWLILRGNAGMGKTRLATEVSRQLDTAENRVIRIYCTLEYQHQSLAALRQALAELFALPAVKAEDYPVRIRVRLQELVPDSELDEAMLHALVSLFDQSMWVEADSKNQIFAALGMLFDQLSRQKTCLVLIDDFHWSDFATREFLARYAGSLEKQQLLLLVTTRTDAPLEHAGASPVVIELNPLAFSAAEQMVAACDRRHLLSTQDQARIARDCGGIPLFIERLTLSHTEDGQHHLISVKELLQSELDKLGPYKNILQVAAVIGNNFNGRVLSSLLPDEDVGGPLQLAIGYRLVQAGAQHGQYRFQHALIADAAYQSFPEKQRRLTHQCVAEYLIKESGTSSAEIARHFEEARDWHQAASMWTISGQKALANEFAMDALHDFGKALDIALQPQSGLTHLQISLRLSLGNAALLCQGYGSQLGHQQFRAVCDSLNDLPAPDHEETESLFRALSGLYMGGSSQGKSDGLGIARRLEELADTPAKRLMACFSLGNSLFWRGLFVEALHYQQEGLSIAKTLSLEERQRYWAEDLEILIRAFLCWNLWFLGDAYAHELARESTLLARERKKSHALCFMLTFNTAMCWTAGQMDEVTMLAGEGVQLGTQFGFPLWQSMNSLFYLSAQANGNKLEDIKPALQAAENLHGAYRAGTTTASWVLASTLIKLQCWEEAKSLLEKTLSEIDKYEDYYCHADLLRLSSLCHMQEGDIDLAIETLEKALKMATAQGALGLLDAIRQAIVDSQLLQQKHALLQ</sequence>
<evidence type="ECO:0000256" key="1">
    <source>
        <dbReference type="ARBA" id="ARBA00022741"/>
    </source>
</evidence>
<dbReference type="SUPFAM" id="SSF55073">
    <property type="entry name" value="Nucleotide cyclase"/>
    <property type="match status" value="1"/>
</dbReference>
<dbReference type="InterPro" id="IPR016032">
    <property type="entry name" value="Sig_transdc_resp-reg_C-effctor"/>
</dbReference>
<evidence type="ECO:0000313" key="4">
    <source>
        <dbReference type="EMBL" id="MBC3909896.1"/>
    </source>
</evidence>
<dbReference type="PANTHER" id="PTHR16305:SF28">
    <property type="entry name" value="GUANYLATE CYCLASE DOMAIN-CONTAINING PROTEIN"/>
    <property type="match status" value="1"/>
</dbReference>
<dbReference type="PANTHER" id="PTHR16305">
    <property type="entry name" value="TESTICULAR SOLUBLE ADENYLYL CYCLASE"/>
    <property type="match status" value="1"/>
</dbReference>
<gene>
    <name evidence="4" type="ORF">H8L47_20210</name>
</gene>
<keyword evidence="1" id="KW-0547">Nucleotide-binding</keyword>
<dbReference type="SUPFAM" id="SSF48452">
    <property type="entry name" value="TPR-like"/>
    <property type="match status" value="1"/>
</dbReference>
<reference evidence="4 5" key="1">
    <citation type="submission" date="2020-08" db="EMBL/GenBank/DDBJ databases">
        <title>Novel species isolated from subtropical streams in China.</title>
        <authorList>
            <person name="Lu H."/>
        </authorList>
    </citation>
    <scope>NUCLEOTIDE SEQUENCE [LARGE SCALE GENOMIC DNA]</scope>
    <source>
        <strain evidence="4 5">NL8W</strain>
    </source>
</reference>
<dbReference type="InterPro" id="IPR041664">
    <property type="entry name" value="AAA_16"/>
</dbReference>
<comment type="caution">
    <text evidence="4">The sequence shown here is derived from an EMBL/GenBank/DDBJ whole genome shotgun (WGS) entry which is preliminary data.</text>
</comment>
<evidence type="ECO:0000313" key="5">
    <source>
        <dbReference type="Proteomes" id="UP000646911"/>
    </source>
</evidence>
<evidence type="ECO:0000256" key="2">
    <source>
        <dbReference type="ARBA" id="ARBA00022840"/>
    </source>
</evidence>
<keyword evidence="2" id="KW-0067">ATP-binding</keyword>
<dbReference type="InterPro" id="IPR029787">
    <property type="entry name" value="Nucleotide_cyclase"/>
</dbReference>
<dbReference type="Gene3D" id="3.30.70.1230">
    <property type="entry name" value="Nucleotide cyclase"/>
    <property type="match status" value="1"/>
</dbReference>
<dbReference type="Proteomes" id="UP000646911">
    <property type="component" value="Unassembled WGS sequence"/>
</dbReference>
<dbReference type="Gene3D" id="1.25.40.10">
    <property type="entry name" value="Tetratricopeptide repeat domain"/>
    <property type="match status" value="2"/>
</dbReference>
<accession>A0ABR6ZE87</accession>
<feature type="domain" description="Orc1-like AAA ATPase" evidence="3">
    <location>
        <begin position="463"/>
        <end position="644"/>
    </location>
</feature>
<dbReference type="InterPro" id="IPR036388">
    <property type="entry name" value="WH-like_DNA-bd_sf"/>
</dbReference>
<dbReference type="Gene3D" id="1.10.10.10">
    <property type="entry name" value="Winged helix-like DNA-binding domain superfamily/Winged helix DNA-binding domain"/>
    <property type="match status" value="1"/>
</dbReference>
<dbReference type="RefSeq" id="WP_186955406.1">
    <property type="nucleotide sequence ID" value="NZ_JACOFX010000012.1"/>
</dbReference>
<dbReference type="SUPFAM" id="SSF46894">
    <property type="entry name" value="C-terminal effector domain of the bipartite response regulators"/>
    <property type="match status" value="1"/>
</dbReference>
<name>A0ABR6ZE87_9BURK</name>
<organism evidence="4 5">
    <name type="scientific">Undibacterium umbellatum</name>
    <dbReference type="NCBI Taxonomy" id="2762300"/>
    <lineage>
        <taxon>Bacteria</taxon>
        <taxon>Pseudomonadati</taxon>
        <taxon>Pseudomonadota</taxon>
        <taxon>Betaproteobacteria</taxon>
        <taxon>Burkholderiales</taxon>
        <taxon>Oxalobacteraceae</taxon>
        <taxon>Undibacterium</taxon>
    </lineage>
</organism>
<dbReference type="InterPro" id="IPR027417">
    <property type="entry name" value="P-loop_NTPase"/>
</dbReference>
<dbReference type="Gene3D" id="3.40.50.300">
    <property type="entry name" value="P-loop containing nucleotide triphosphate hydrolases"/>
    <property type="match status" value="1"/>
</dbReference>
<dbReference type="EMBL" id="JACOFX010000012">
    <property type="protein sequence ID" value="MBC3909896.1"/>
    <property type="molecule type" value="Genomic_DNA"/>
</dbReference>
<dbReference type="SUPFAM" id="SSF52540">
    <property type="entry name" value="P-loop containing nucleoside triphosphate hydrolases"/>
    <property type="match status" value="1"/>
</dbReference>
<dbReference type="Pfam" id="PF13191">
    <property type="entry name" value="AAA_16"/>
    <property type="match status" value="1"/>
</dbReference>